<feature type="binding site" description="axial binding residue" evidence="8">
    <location>
        <position position="158"/>
    </location>
    <ligand>
        <name>heme</name>
        <dbReference type="ChEBI" id="CHEBI:30413"/>
    </ligand>
    <ligandPart>
        <name>Fe</name>
        <dbReference type="ChEBI" id="CHEBI:18248"/>
    </ligandPart>
</feature>
<evidence type="ECO:0000256" key="5">
    <source>
        <dbReference type="ARBA" id="ARBA00022989"/>
    </source>
</evidence>
<dbReference type="NCBIfam" id="TIGR02046">
    <property type="entry name" value="sdhC_b558_fam"/>
    <property type="match status" value="1"/>
</dbReference>
<keyword evidence="7 9" id="KW-0472">Membrane</keyword>
<feature type="transmembrane region" description="Helical" evidence="9">
    <location>
        <begin position="184"/>
        <end position="205"/>
    </location>
</feature>
<evidence type="ECO:0000256" key="7">
    <source>
        <dbReference type="ARBA" id="ARBA00023136"/>
    </source>
</evidence>
<evidence type="ECO:0000256" key="3">
    <source>
        <dbReference type="ARBA" id="ARBA00022692"/>
    </source>
</evidence>
<dbReference type="EMBL" id="VMHE01000004">
    <property type="protein sequence ID" value="TSJ66421.1"/>
    <property type="molecule type" value="Genomic_DNA"/>
</dbReference>
<evidence type="ECO:0000256" key="9">
    <source>
        <dbReference type="SAM" id="Phobius"/>
    </source>
</evidence>
<protein>
    <submittedName>
        <fullName evidence="10">Succinate dehydrogenase</fullName>
    </submittedName>
</protein>
<dbReference type="OrthoDB" id="9789209at2"/>
<dbReference type="RefSeq" id="WP_144088028.1">
    <property type="nucleotide sequence ID" value="NZ_VMHE01000004.1"/>
</dbReference>
<sequence length="206" mass="23831">MADQEKREYNLRRLHSLLGVIPIGLFLMQHLVVNHFSTYSEEAFNTAAGFMENLPLRIVLEFGLIYIPILFHGIYGVYIAFVSEMNLGRYGWFRNWMFMLQRLTGIITLIFIGWHVWETRLANAIYGTEVNFDMMASILSSPFMFWFYVIGVLSAVFHFANGLWSFFVTWGLIITPRSQKIMTYVVLVVFVVFGYMGIASLIAFAS</sequence>
<keyword evidence="5 9" id="KW-1133">Transmembrane helix</keyword>
<evidence type="ECO:0000256" key="1">
    <source>
        <dbReference type="ARBA" id="ARBA00004370"/>
    </source>
</evidence>
<feature type="binding site" description="axial binding residue" evidence="8">
    <location>
        <position position="72"/>
    </location>
    <ligand>
        <name>heme</name>
        <dbReference type="ChEBI" id="CHEBI:30413"/>
    </ligand>
    <ligandPart>
        <name>Fe</name>
        <dbReference type="ChEBI" id="CHEBI:18248"/>
    </ligandPart>
</feature>
<dbReference type="PIRSF" id="PIRSF000170">
    <property type="entry name" value="Succ_dh_cyt_b558"/>
    <property type="match status" value="1"/>
</dbReference>
<dbReference type="GO" id="GO:0046872">
    <property type="term" value="F:metal ion binding"/>
    <property type="evidence" value="ECO:0007669"/>
    <property type="project" value="UniProtKB-KW"/>
</dbReference>
<feature type="binding site" description="axial binding residue" evidence="8">
    <location>
        <position position="30"/>
    </location>
    <ligand>
        <name>heme</name>
        <dbReference type="ChEBI" id="CHEBI:30413"/>
    </ligand>
    <ligandPart>
        <name>Fe</name>
        <dbReference type="ChEBI" id="CHEBI:18248"/>
    </ligandPart>
</feature>
<dbReference type="InterPro" id="IPR011138">
    <property type="entry name" value="Cytochrome_b-558"/>
</dbReference>
<dbReference type="InterPro" id="IPR016002">
    <property type="entry name" value="Succ_DH_cyt_b558_Firmicute"/>
</dbReference>
<dbReference type="GO" id="GO:0016020">
    <property type="term" value="C:membrane"/>
    <property type="evidence" value="ECO:0007669"/>
    <property type="project" value="UniProtKB-SubCell"/>
</dbReference>
<dbReference type="CDD" id="cd03497">
    <property type="entry name" value="SQR_TypeB_1_TM"/>
    <property type="match status" value="1"/>
</dbReference>
<evidence type="ECO:0000256" key="4">
    <source>
        <dbReference type="ARBA" id="ARBA00022723"/>
    </source>
</evidence>
<comment type="caution">
    <text evidence="10">The sequence shown here is derived from an EMBL/GenBank/DDBJ whole genome shotgun (WGS) entry which is preliminary data.</text>
</comment>
<dbReference type="AlphaFoldDB" id="A0A556PPV2"/>
<evidence type="ECO:0000313" key="10">
    <source>
        <dbReference type="EMBL" id="TSJ66421.1"/>
    </source>
</evidence>
<dbReference type="Pfam" id="PF01127">
    <property type="entry name" value="Sdh_cyt"/>
    <property type="match status" value="1"/>
</dbReference>
<dbReference type="SUPFAM" id="SSF81343">
    <property type="entry name" value="Fumarate reductase respiratory complex transmembrane subunits"/>
    <property type="match status" value="1"/>
</dbReference>
<feature type="transmembrane region" description="Helical" evidence="9">
    <location>
        <begin position="99"/>
        <end position="117"/>
    </location>
</feature>
<keyword evidence="6 8" id="KW-0408">Iron</keyword>
<feature type="transmembrane region" description="Helical" evidence="9">
    <location>
        <begin position="16"/>
        <end position="36"/>
    </location>
</feature>
<dbReference type="Proteomes" id="UP000316425">
    <property type="component" value="Unassembled WGS sequence"/>
</dbReference>
<dbReference type="InterPro" id="IPR034804">
    <property type="entry name" value="SQR/QFR_C/D"/>
</dbReference>
<gene>
    <name evidence="10" type="ORF">FPQ13_03975</name>
</gene>
<feature type="transmembrane region" description="Helical" evidence="9">
    <location>
        <begin position="145"/>
        <end position="172"/>
    </location>
</feature>
<keyword evidence="3 9" id="KW-0812">Transmembrane</keyword>
<reference evidence="10 11" key="1">
    <citation type="submission" date="2019-07" db="EMBL/GenBank/DDBJ databases">
        <title>Allobacillus sp. nov. SKP isolated from shrimp paste of Euphausiacea.</title>
        <authorList>
            <person name="Kanchanasin P."/>
            <person name="Tanasupawat S."/>
            <person name="Shi W."/>
            <person name="Wu L."/>
            <person name="Ma J."/>
        </authorList>
    </citation>
    <scope>NUCLEOTIDE SEQUENCE [LARGE SCALE GENOMIC DNA]</scope>
    <source>
        <strain evidence="10 11">SKP4-8</strain>
    </source>
</reference>
<keyword evidence="4 8" id="KW-0479">Metal-binding</keyword>
<evidence type="ECO:0000256" key="8">
    <source>
        <dbReference type="PIRSR" id="PIRSR000170-1"/>
    </source>
</evidence>
<evidence type="ECO:0000256" key="2">
    <source>
        <dbReference type="ARBA" id="ARBA00022617"/>
    </source>
</evidence>
<organism evidence="10 11">
    <name type="scientific">Allobacillus salarius</name>
    <dbReference type="NCBI Taxonomy" id="1955272"/>
    <lineage>
        <taxon>Bacteria</taxon>
        <taxon>Bacillati</taxon>
        <taxon>Bacillota</taxon>
        <taxon>Bacilli</taxon>
        <taxon>Bacillales</taxon>
        <taxon>Bacillaceae</taxon>
        <taxon>Allobacillus</taxon>
    </lineage>
</organism>
<evidence type="ECO:0000313" key="11">
    <source>
        <dbReference type="Proteomes" id="UP000316425"/>
    </source>
</evidence>
<feature type="binding site" description="axial binding residue" evidence="8">
    <location>
        <position position="115"/>
    </location>
    <ligand>
        <name>heme</name>
        <dbReference type="ChEBI" id="CHEBI:30413"/>
    </ligand>
    <ligandPart>
        <name>Fe</name>
        <dbReference type="ChEBI" id="CHEBI:18248"/>
    </ligandPart>
</feature>
<accession>A0A556PPV2</accession>
<keyword evidence="2 8" id="KW-0349">Heme</keyword>
<feature type="transmembrane region" description="Helical" evidence="9">
    <location>
        <begin position="56"/>
        <end position="78"/>
    </location>
</feature>
<proteinExistence type="predicted"/>
<keyword evidence="11" id="KW-1185">Reference proteome</keyword>
<dbReference type="InterPro" id="IPR000701">
    <property type="entry name" value="SuccDH_FuR_B_TM-su"/>
</dbReference>
<name>A0A556PPV2_9BACI</name>
<comment type="subcellular location">
    <subcellularLocation>
        <location evidence="1">Membrane</location>
    </subcellularLocation>
</comment>
<evidence type="ECO:0000256" key="6">
    <source>
        <dbReference type="ARBA" id="ARBA00023004"/>
    </source>
</evidence>
<dbReference type="Gene3D" id="1.20.1300.10">
    <property type="entry name" value="Fumarate reductase/succinate dehydrogenase, transmembrane subunit"/>
    <property type="match status" value="1"/>
</dbReference>